<evidence type="ECO:0000256" key="1">
    <source>
        <dbReference type="SAM" id="Phobius"/>
    </source>
</evidence>
<sequence length="155" mass="16724">MEYVTLSGKLEEVDSAKTLLRGRIASAAEDELRSRLDAAGNTIKATIAIKGAEWQKMELAYLTQKMELAYLTQKKVKYASSIICHSAPLIAMVALIVLPAAPRRLRSSSSAADAILPLSRVFALSTSSSLPDSVTYSIANGLTILQYLNLFALSC</sequence>
<gene>
    <name evidence="2" type="ORF">LTRI10_LOCUS10417</name>
</gene>
<dbReference type="AlphaFoldDB" id="A0AAV2D2T7"/>
<name>A0AAV2D2T7_9ROSI</name>
<keyword evidence="1" id="KW-0812">Transmembrane</keyword>
<reference evidence="2 3" key="1">
    <citation type="submission" date="2024-04" db="EMBL/GenBank/DDBJ databases">
        <authorList>
            <person name="Fracassetti M."/>
        </authorList>
    </citation>
    <scope>NUCLEOTIDE SEQUENCE [LARGE SCALE GENOMIC DNA]</scope>
</reference>
<feature type="transmembrane region" description="Helical" evidence="1">
    <location>
        <begin position="78"/>
        <end position="98"/>
    </location>
</feature>
<dbReference type="EMBL" id="OZ034815">
    <property type="protein sequence ID" value="CAL1365964.1"/>
    <property type="molecule type" value="Genomic_DNA"/>
</dbReference>
<protein>
    <submittedName>
        <fullName evidence="2">Uncharacterized protein</fullName>
    </submittedName>
</protein>
<keyword evidence="1" id="KW-1133">Transmembrane helix</keyword>
<accession>A0AAV2D2T7</accession>
<evidence type="ECO:0000313" key="2">
    <source>
        <dbReference type="EMBL" id="CAL1365964.1"/>
    </source>
</evidence>
<keyword evidence="1" id="KW-0472">Membrane</keyword>
<dbReference type="Proteomes" id="UP001497516">
    <property type="component" value="Chromosome 2"/>
</dbReference>
<evidence type="ECO:0000313" key="3">
    <source>
        <dbReference type="Proteomes" id="UP001497516"/>
    </source>
</evidence>
<organism evidence="2 3">
    <name type="scientific">Linum trigynum</name>
    <dbReference type="NCBI Taxonomy" id="586398"/>
    <lineage>
        <taxon>Eukaryota</taxon>
        <taxon>Viridiplantae</taxon>
        <taxon>Streptophyta</taxon>
        <taxon>Embryophyta</taxon>
        <taxon>Tracheophyta</taxon>
        <taxon>Spermatophyta</taxon>
        <taxon>Magnoliopsida</taxon>
        <taxon>eudicotyledons</taxon>
        <taxon>Gunneridae</taxon>
        <taxon>Pentapetalae</taxon>
        <taxon>rosids</taxon>
        <taxon>fabids</taxon>
        <taxon>Malpighiales</taxon>
        <taxon>Linaceae</taxon>
        <taxon>Linum</taxon>
    </lineage>
</organism>
<keyword evidence="3" id="KW-1185">Reference proteome</keyword>
<proteinExistence type="predicted"/>